<feature type="transmembrane region" description="Helical" evidence="1">
    <location>
        <begin position="40"/>
        <end position="64"/>
    </location>
</feature>
<comment type="caution">
    <text evidence="2">The sequence shown here is derived from an EMBL/GenBank/DDBJ whole genome shotgun (WGS) entry which is preliminary data.</text>
</comment>
<proteinExistence type="predicted"/>
<dbReference type="AlphaFoldDB" id="A0AAE0M9S3"/>
<sequence>MASSMEMTQPVEEFTPVISLPQIKVLSRVVFRLGSFLFSWGIWVPSLATNGKFVTVVTLFWALCKRMKTKARSRDARPAKDNMDFGAMCLVLILFCLIGLFDFVWKTVKDSWAAGEEETDGEGEEN</sequence>
<dbReference type="EMBL" id="JAUEPO010000004">
    <property type="protein sequence ID" value="KAK3323164.1"/>
    <property type="molecule type" value="Genomic_DNA"/>
</dbReference>
<keyword evidence="3" id="KW-1185">Reference proteome</keyword>
<reference evidence="2" key="1">
    <citation type="journal article" date="2023" name="Mol. Phylogenet. Evol.">
        <title>Genome-scale phylogeny and comparative genomics of the fungal order Sordariales.</title>
        <authorList>
            <person name="Hensen N."/>
            <person name="Bonometti L."/>
            <person name="Westerberg I."/>
            <person name="Brannstrom I.O."/>
            <person name="Guillou S."/>
            <person name="Cros-Aarteil S."/>
            <person name="Calhoun S."/>
            <person name="Haridas S."/>
            <person name="Kuo A."/>
            <person name="Mondo S."/>
            <person name="Pangilinan J."/>
            <person name="Riley R."/>
            <person name="LaButti K."/>
            <person name="Andreopoulos B."/>
            <person name="Lipzen A."/>
            <person name="Chen C."/>
            <person name="Yan M."/>
            <person name="Daum C."/>
            <person name="Ng V."/>
            <person name="Clum A."/>
            <person name="Steindorff A."/>
            <person name="Ohm R.A."/>
            <person name="Martin F."/>
            <person name="Silar P."/>
            <person name="Natvig D.O."/>
            <person name="Lalanne C."/>
            <person name="Gautier V."/>
            <person name="Ament-Velasquez S.L."/>
            <person name="Kruys A."/>
            <person name="Hutchinson M.I."/>
            <person name="Powell A.J."/>
            <person name="Barry K."/>
            <person name="Miller A.N."/>
            <person name="Grigoriev I.V."/>
            <person name="Debuchy R."/>
            <person name="Gladieux P."/>
            <person name="Hiltunen Thoren M."/>
            <person name="Johannesson H."/>
        </authorList>
    </citation>
    <scope>NUCLEOTIDE SEQUENCE</scope>
    <source>
        <strain evidence="2">SMH4131-1</strain>
    </source>
</reference>
<organism evidence="2 3">
    <name type="scientific">Cercophora scortea</name>
    <dbReference type="NCBI Taxonomy" id="314031"/>
    <lineage>
        <taxon>Eukaryota</taxon>
        <taxon>Fungi</taxon>
        <taxon>Dikarya</taxon>
        <taxon>Ascomycota</taxon>
        <taxon>Pezizomycotina</taxon>
        <taxon>Sordariomycetes</taxon>
        <taxon>Sordariomycetidae</taxon>
        <taxon>Sordariales</taxon>
        <taxon>Lasiosphaeriaceae</taxon>
        <taxon>Cercophora</taxon>
    </lineage>
</organism>
<keyword evidence="1" id="KW-0472">Membrane</keyword>
<evidence type="ECO:0000256" key="1">
    <source>
        <dbReference type="SAM" id="Phobius"/>
    </source>
</evidence>
<keyword evidence="1" id="KW-1133">Transmembrane helix</keyword>
<evidence type="ECO:0000313" key="3">
    <source>
        <dbReference type="Proteomes" id="UP001286456"/>
    </source>
</evidence>
<keyword evidence="1" id="KW-0812">Transmembrane</keyword>
<name>A0AAE0M9S3_9PEZI</name>
<evidence type="ECO:0000313" key="2">
    <source>
        <dbReference type="EMBL" id="KAK3323164.1"/>
    </source>
</evidence>
<feature type="transmembrane region" description="Helical" evidence="1">
    <location>
        <begin position="85"/>
        <end position="105"/>
    </location>
</feature>
<gene>
    <name evidence="2" type="ORF">B0T19DRAFT_425307</name>
</gene>
<dbReference type="Proteomes" id="UP001286456">
    <property type="component" value="Unassembled WGS sequence"/>
</dbReference>
<reference evidence="2" key="2">
    <citation type="submission" date="2023-06" db="EMBL/GenBank/DDBJ databases">
        <authorList>
            <consortium name="Lawrence Berkeley National Laboratory"/>
            <person name="Haridas S."/>
            <person name="Hensen N."/>
            <person name="Bonometti L."/>
            <person name="Westerberg I."/>
            <person name="Brannstrom I.O."/>
            <person name="Guillou S."/>
            <person name="Cros-Aarteil S."/>
            <person name="Calhoun S."/>
            <person name="Kuo A."/>
            <person name="Mondo S."/>
            <person name="Pangilinan J."/>
            <person name="Riley R."/>
            <person name="Labutti K."/>
            <person name="Andreopoulos B."/>
            <person name="Lipzen A."/>
            <person name="Chen C."/>
            <person name="Yanf M."/>
            <person name="Daum C."/>
            <person name="Ng V."/>
            <person name="Clum A."/>
            <person name="Steindorff A."/>
            <person name="Ohm R."/>
            <person name="Martin F."/>
            <person name="Silar P."/>
            <person name="Natvig D."/>
            <person name="Lalanne C."/>
            <person name="Gautier V."/>
            <person name="Ament-Velasquez S.L."/>
            <person name="Kruys A."/>
            <person name="Hutchinson M.I."/>
            <person name="Powell A.J."/>
            <person name="Barry K."/>
            <person name="Miller A.N."/>
            <person name="Grigoriev I.V."/>
            <person name="Debuchy R."/>
            <person name="Gladieux P."/>
            <person name="Thoren M.H."/>
            <person name="Johannesson H."/>
        </authorList>
    </citation>
    <scope>NUCLEOTIDE SEQUENCE</scope>
    <source>
        <strain evidence="2">SMH4131-1</strain>
    </source>
</reference>
<accession>A0AAE0M9S3</accession>
<protein>
    <submittedName>
        <fullName evidence="2">Uncharacterized protein</fullName>
    </submittedName>
</protein>